<dbReference type="InterPro" id="IPR000719">
    <property type="entry name" value="Prot_kinase_dom"/>
</dbReference>
<dbReference type="OrthoDB" id="26722at2759"/>
<accession>A0A397JJC1</accession>
<dbReference type="Gene3D" id="1.10.510.10">
    <property type="entry name" value="Transferase(Phosphotransferase) domain 1"/>
    <property type="match status" value="1"/>
</dbReference>
<dbReference type="GO" id="GO:0004674">
    <property type="term" value="F:protein serine/threonine kinase activity"/>
    <property type="evidence" value="ECO:0007669"/>
    <property type="project" value="TreeGrafter"/>
</dbReference>
<gene>
    <name evidence="2" type="ORF">Glove_71g78</name>
</gene>
<dbReference type="STRING" id="1348612.A0A397JJC1"/>
<dbReference type="InterPro" id="IPR001245">
    <property type="entry name" value="Ser-Thr/Tyr_kinase_cat_dom"/>
</dbReference>
<dbReference type="Pfam" id="PF07714">
    <property type="entry name" value="PK_Tyr_Ser-Thr"/>
    <property type="match status" value="1"/>
</dbReference>
<dbReference type="InterPro" id="IPR051681">
    <property type="entry name" value="Ser/Thr_Kinases-Pseudokinases"/>
</dbReference>
<protein>
    <recommendedName>
        <fullName evidence="1">Protein kinase domain-containing protein</fullName>
    </recommendedName>
</protein>
<dbReference type="PANTHER" id="PTHR44329">
    <property type="entry name" value="SERINE/THREONINE-PROTEIN KINASE TNNI3K-RELATED"/>
    <property type="match status" value="1"/>
</dbReference>
<keyword evidence="3" id="KW-1185">Reference proteome</keyword>
<sequence>MWENSNGNFHDHSHPVHNTDINEDFLNEIAIHLRTMDENSSLRFYGITKDPETHKYVMVLRYLEGGNLRNFLDNNLQNINWRRKLYYLNDLAWKFKEIHELDIIHQDFHPGNILSHNFKDFTSENPQKRNIFGVLPYMAPEVLGGGEYTKAADVYSFAIVAYEIIIELRKYYLDYVKNENNNNYEITIKIKEAVKLFANQTTTDTIPLNYQTHPQAIYTSRLLDFSNLPKPKNEENFERELEELTESFSYNY</sequence>
<name>A0A397JJC1_9GLOM</name>
<dbReference type="PROSITE" id="PS50011">
    <property type="entry name" value="PROTEIN_KINASE_DOM"/>
    <property type="match status" value="1"/>
</dbReference>
<dbReference type="InterPro" id="IPR011009">
    <property type="entry name" value="Kinase-like_dom_sf"/>
</dbReference>
<comment type="caution">
    <text evidence="2">The sequence shown here is derived from an EMBL/GenBank/DDBJ whole genome shotgun (WGS) entry which is preliminary data.</text>
</comment>
<proteinExistence type="predicted"/>
<evidence type="ECO:0000259" key="1">
    <source>
        <dbReference type="PROSITE" id="PS50011"/>
    </source>
</evidence>
<dbReference type="SUPFAM" id="SSF56112">
    <property type="entry name" value="Protein kinase-like (PK-like)"/>
    <property type="match status" value="1"/>
</dbReference>
<reference evidence="2 3" key="1">
    <citation type="submission" date="2018-08" db="EMBL/GenBank/DDBJ databases">
        <title>Genome and evolution of the arbuscular mycorrhizal fungus Diversispora epigaea (formerly Glomus versiforme) and its bacterial endosymbionts.</title>
        <authorList>
            <person name="Sun X."/>
            <person name="Fei Z."/>
            <person name="Harrison M."/>
        </authorList>
    </citation>
    <scope>NUCLEOTIDE SEQUENCE [LARGE SCALE GENOMIC DNA]</scope>
    <source>
        <strain evidence="2 3">IT104</strain>
    </source>
</reference>
<dbReference type="AlphaFoldDB" id="A0A397JJC1"/>
<dbReference type="GO" id="GO:0005524">
    <property type="term" value="F:ATP binding"/>
    <property type="evidence" value="ECO:0007669"/>
    <property type="project" value="InterPro"/>
</dbReference>
<feature type="domain" description="Protein kinase" evidence="1">
    <location>
        <begin position="1"/>
        <end position="252"/>
    </location>
</feature>
<evidence type="ECO:0000313" key="2">
    <source>
        <dbReference type="EMBL" id="RHZ85063.1"/>
    </source>
</evidence>
<evidence type="ECO:0000313" key="3">
    <source>
        <dbReference type="Proteomes" id="UP000266861"/>
    </source>
</evidence>
<organism evidence="2 3">
    <name type="scientific">Diversispora epigaea</name>
    <dbReference type="NCBI Taxonomy" id="1348612"/>
    <lineage>
        <taxon>Eukaryota</taxon>
        <taxon>Fungi</taxon>
        <taxon>Fungi incertae sedis</taxon>
        <taxon>Mucoromycota</taxon>
        <taxon>Glomeromycotina</taxon>
        <taxon>Glomeromycetes</taxon>
        <taxon>Diversisporales</taxon>
        <taxon>Diversisporaceae</taxon>
        <taxon>Diversispora</taxon>
    </lineage>
</organism>
<dbReference type="Proteomes" id="UP000266861">
    <property type="component" value="Unassembled WGS sequence"/>
</dbReference>
<dbReference type="EMBL" id="PQFF01000068">
    <property type="protein sequence ID" value="RHZ85063.1"/>
    <property type="molecule type" value="Genomic_DNA"/>
</dbReference>